<accession>A0A543E371</accession>
<feature type="transmembrane region" description="Helical" evidence="2">
    <location>
        <begin position="100"/>
        <end position="130"/>
    </location>
</feature>
<evidence type="ECO:0000313" key="3">
    <source>
        <dbReference type="EMBL" id="TQM15993.1"/>
    </source>
</evidence>
<feature type="region of interest" description="Disordered" evidence="1">
    <location>
        <begin position="1"/>
        <end position="38"/>
    </location>
</feature>
<dbReference type="Proteomes" id="UP000315677">
    <property type="component" value="Unassembled WGS sequence"/>
</dbReference>
<dbReference type="OrthoDB" id="3579684at2"/>
<evidence type="ECO:0000313" key="4">
    <source>
        <dbReference type="Proteomes" id="UP000315677"/>
    </source>
</evidence>
<name>A0A543E371_9PSEU</name>
<evidence type="ECO:0000256" key="1">
    <source>
        <dbReference type="SAM" id="MobiDB-lite"/>
    </source>
</evidence>
<organism evidence="3 4">
    <name type="scientific">Pseudonocardia kunmingensis</name>
    <dbReference type="NCBI Taxonomy" id="630975"/>
    <lineage>
        <taxon>Bacteria</taxon>
        <taxon>Bacillati</taxon>
        <taxon>Actinomycetota</taxon>
        <taxon>Actinomycetes</taxon>
        <taxon>Pseudonocardiales</taxon>
        <taxon>Pseudonocardiaceae</taxon>
        <taxon>Pseudonocardia</taxon>
    </lineage>
</organism>
<dbReference type="AlphaFoldDB" id="A0A543E371"/>
<proteinExistence type="predicted"/>
<dbReference type="RefSeq" id="WP_142052622.1">
    <property type="nucleotide sequence ID" value="NZ_VFPA01000001.1"/>
</dbReference>
<keyword evidence="2" id="KW-0472">Membrane</keyword>
<dbReference type="EMBL" id="VFPA01000001">
    <property type="protein sequence ID" value="TQM15993.1"/>
    <property type="molecule type" value="Genomic_DNA"/>
</dbReference>
<feature type="transmembrane region" description="Helical" evidence="2">
    <location>
        <begin position="136"/>
        <end position="159"/>
    </location>
</feature>
<keyword evidence="2" id="KW-0812">Transmembrane</keyword>
<comment type="caution">
    <text evidence="3">The sequence shown here is derived from an EMBL/GenBank/DDBJ whole genome shotgun (WGS) entry which is preliminary data.</text>
</comment>
<keyword evidence="4" id="KW-1185">Reference proteome</keyword>
<evidence type="ECO:0000256" key="2">
    <source>
        <dbReference type="SAM" id="Phobius"/>
    </source>
</evidence>
<protein>
    <submittedName>
        <fullName evidence="3">Uncharacterized protein</fullName>
    </submittedName>
</protein>
<sequence>MEPRPEPQPPWLPAARPSHPPAAPVPPQEPPGPPPRPRFEWRRVVRSPRGAVCLAAVAAALLLWPFAGFSWIPWLIGLGALVVLRLLRLEGLLRGWDLPLAFLVVVVGLMVSTGPWAWALAGSIGVLLAGLMQLPWWRLAAVGAVLCLASGIGFGFSAYQDRIELEQIQAQAGEPLRMRLGETRPARVLPALLSAVEQDDADPVCRLLSPRAEADLLAAAGSASCPEAVAELHRRVAGEPVPDEENLPQPEPSAERWNVDACSTAWARAAGPALGRIVVEQTAPAVQRFAVAGFAPC</sequence>
<keyword evidence="2" id="KW-1133">Transmembrane helix</keyword>
<feature type="transmembrane region" description="Helical" evidence="2">
    <location>
        <begin position="71"/>
        <end position="88"/>
    </location>
</feature>
<reference evidence="3 4" key="1">
    <citation type="submission" date="2019-06" db="EMBL/GenBank/DDBJ databases">
        <title>Sequencing the genomes of 1000 actinobacteria strains.</title>
        <authorList>
            <person name="Klenk H.-P."/>
        </authorList>
    </citation>
    <scope>NUCLEOTIDE SEQUENCE [LARGE SCALE GENOMIC DNA]</scope>
    <source>
        <strain evidence="3 4">DSM 45301</strain>
    </source>
</reference>
<gene>
    <name evidence="3" type="ORF">FB558_2792</name>
</gene>
<feature type="compositionally biased region" description="Pro residues" evidence="1">
    <location>
        <begin position="1"/>
        <end position="36"/>
    </location>
</feature>